<feature type="transmembrane region" description="Helical" evidence="11">
    <location>
        <begin position="12"/>
        <end position="36"/>
    </location>
</feature>
<dbReference type="OrthoDB" id="5730913at2"/>
<evidence type="ECO:0000256" key="6">
    <source>
        <dbReference type="ARBA" id="ARBA00022692"/>
    </source>
</evidence>
<dbReference type="InterPro" id="IPR045584">
    <property type="entry name" value="Pilin-like"/>
</dbReference>
<evidence type="ECO:0000256" key="5">
    <source>
        <dbReference type="ARBA" id="ARBA00022519"/>
    </source>
</evidence>
<dbReference type="InterPro" id="IPR002416">
    <property type="entry name" value="T2SS_protein-GspH"/>
</dbReference>
<dbReference type="InterPro" id="IPR022346">
    <property type="entry name" value="T2SS_GspH"/>
</dbReference>
<dbReference type="AlphaFoldDB" id="A0A1H5DSF3"/>
<proteinExistence type="inferred from homology"/>
<name>A0A1H5DSF3_PSEAG</name>
<dbReference type="Pfam" id="PF07963">
    <property type="entry name" value="N_methyl"/>
    <property type="match status" value="1"/>
</dbReference>
<dbReference type="RefSeq" id="WP_090384470.1">
    <property type="nucleotide sequence ID" value="NZ_CP156749.1"/>
</dbReference>
<evidence type="ECO:0000256" key="7">
    <source>
        <dbReference type="ARBA" id="ARBA00022989"/>
    </source>
</evidence>
<comment type="subcellular location">
    <subcellularLocation>
        <location evidence="1">Cell inner membrane</location>
        <topology evidence="1">Single-pass membrane protein</topology>
    </subcellularLocation>
</comment>
<dbReference type="Gene3D" id="3.55.40.10">
    <property type="entry name" value="minor pseudopilin epsh domain"/>
    <property type="match status" value="1"/>
</dbReference>
<dbReference type="GO" id="GO:0015628">
    <property type="term" value="P:protein secretion by the type II secretion system"/>
    <property type="evidence" value="ECO:0007669"/>
    <property type="project" value="InterPro"/>
</dbReference>
<evidence type="ECO:0000256" key="10">
    <source>
        <dbReference type="ARBA" id="ARBA00030775"/>
    </source>
</evidence>
<dbReference type="Proteomes" id="UP000242849">
    <property type="component" value="Unassembled WGS sequence"/>
</dbReference>
<dbReference type="NCBIfam" id="TIGR01708">
    <property type="entry name" value="typeII_sec_gspH"/>
    <property type="match status" value="1"/>
</dbReference>
<keyword evidence="4" id="KW-0488">Methylation</keyword>
<evidence type="ECO:0000256" key="3">
    <source>
        <dbReference type="ARBA" id="ARBA00022475"/>
    </source>
</evidence>
<feature type="domain" description="General secretion pathway GspH" evidence="12">
    <location>
        <begin position="46"/>
        <end position="164"/>
    </location>
</feature>
<evidence type="ECO:0000259" key="12">
    <source>
        <dbReference type="Pfam" id="PF12019"/>
    </source>
</evidence>
<dbReference type="GO" id="GO:0005886">
    <property type="term" value="C:plasma membrane"/>
    <property type="evidence" value="ECO:0007669"/>
    <property type="project" value="UniProtKB-SubCell"/>
</dbReference>
<dbReference type="PRINTS" id="PR00885">
    <property type="entry name" value="BCTERIALGSPH"/>
</dbReference>
<comment type="similarity">
    <text evidence="9">Belongs to the GSP H family.</text>
</comment>
<evidence type="ECO:0000256" key="1">
    <source>
        <dbReference type="ARBA" id="ARBA00004377"/>
    </source>
</evidence>
<dbReference type="InterPro" id="IPR049875">
    <property type="entry name" value="TypeII_GspH"/>
</dbReference>
<dbReference type="EMBL" id="FNSC01000001">
    <property type="protein sequence ID" value="SED81793.1"/>
    <property type="molecule type" value="Genomic_DNA"/>
</dbReference>
<dbReference type="STRING" id="53406.SAMN05421553_3400"/>
<evidence type="ECO:0000313" key="14">
    <source>
        <dbReference type="Proteomes" id="UP000242849"/>
    </source>
</evidence>
<keyword evidence="8 11" id="KW-0472">Membrane</keyword>
<evidence type="ECO:0000256" key="8">
    <source>
        <dbReference type="ARBA" id="ARBA00023136"/>
    </source>
</evidence>
<dbReference type="SUPFAM" id="SSF54523">
    <property type="entry name" value="Pili subunits"/>
    <property type="match status" value="1"/>
</dbReference>
<keyword evidence="7 11" id="KW-1133">Transmembrane helix</keyword>
<dbReference type="Pfam" id="PF12019">
    <property type="entry name" value="GspH"/>
    <property type="match status" value="1"/>
</dbReference>
<dbReference type="GO" id="GO:0015627">
    <property type="term" value="C:type II protein secretion system complex"/>
    <property type="evidence" value="ECO:0007669"/>
    <property type="project" value="InterPro"/>
</dbReference>
<keyword evidence="6 11" id="KW-0812">Transmembrane</keyword>
<gene>
    <name evidence="13" type="ORF">SAMN05421553_3400</name>
</gene>
<reference evidence="14" key="1">
    <citation type="submission" date="2016-10" db="EMBL/GenBank/DDBJ databases">
        <authorList>
            <person name="Varghese N."/>
            <person name="Submissions S."/>
        </authorList>
    </citation>
    <scope>NUCLEOTIDE SEQUENCE [LARGE SCALE GENOMIC DNA]</scope>
    <source>
        <strain evidence="14">DSM 12111</strain>
    </source>
</reference>
<sequence>MRQQPRQAGGFTLIELLVVLVILGSLIGIAVLGVGIAGPGRELHNEAERLAGLIGVLAEEAVLDNQEYGLLLSREAYQVLRYDSAKQSWQALSAKPHKLPGWAELSVELEGAALELPLPEGEEPSKGALTPQLLLLSSGEISPFRLRLAERRADGLRLQLASDGFQLPKVESEQPAGRKR</sequence>
<dbReference type="NCBIfam" id="TIGR02532">
    <property type="entry name" value="IV_pilin_GFxxxE"/>
    <property type="match status" value="1"/>
</dbReference>
<evidence type="ECO:0000256" key="9">
    <source>
        <dbReference type="ARBA" id="ARBA00025772"/>
    </source>
</evidence>
<keyword evidence="5" id="KW-0997">Cell inner membrane</keyword>
<evidence type="ECO:0000256" key="4">
    <source>
        <dbReference type="ARBA" id="ARBA00022481"/>
    </source>
</evidence>
<keyword evidence="3" id="KW-1003">Cell membrane</keyword>
<dbReference type="PROSITE" id="PS00409">
    <property type="entry name" value="PROKAR_NTER_METHYL"/>
    <property type="match status" value="1"/>
</dbReference>
<keyword evidence="14" id="KW-1185">Reference proteome</keyword>
<accession>A0A1H5DSF3</accession>
<evidence type="ECO:0000256" key="2">
    <source>
        <dbReference type="ARBA" id="ARBA00021549"/>
    </source>
</evidence>
<organism evidence="13 14">
    <name type="scientific">Pseudomonas anguilliseptica</name>
    <dbReference type="NCBI Taxonomy" id="53406"/>
    <lineage>
        <taxon>Bacteria</taxon>
        <taxon>Pseudomonadati</taxon>
        <taxon>Pseudomonadota</taxon>
        <taxon>Gammaproteobacteria</taxon>
        <taxon>Pseudomonadales</taxon>
        <taxon>Pseudomonadaceae</taxon>
        <taxon>Pseudomonas</taxon>
    </lineage>
</organism>
<evidence type="ECO:0000256" key="11">
    <source>
        <dbReference type="SAM" id="Phobius"/>
    </source>
</evidence>
<dbReference type="InterPro" id="IPR012902">
    <property type="entry name" value="N_methyl_site"/>
</dbReference>
<evidence type="ECO:0000313" key="13">
    <source>
        <dbReference type="EMBL" id="SED81793.1"/>
    </source>
</evidence>
<protein>
    <recommendedName>
        <fullName evidence="2">Type II secretion system protein H</fullName>
    </recommendedName>
    <alternativeName>
        <fullName evidence="10">General secretion pathway protein H</fullName>
    </alternativeName>
</protein>